<dbReference type="SUPFAM" id="SSF48726">
    <property type="entry name" value="Immunoglobulin"/>
    <property type="match status" value="5"/>
</dbReference>
<evidence type="ECO:0000256" key="1">
    <source>
        <dbReference type="ARBA" id="ARBA00004167"/>
    </source>
</evidence>
<feature type="domain" description="Ig-like" evidence="13">
    <location>
        <begin position="405"/>
        <end position="491"/>
    </location>
</feature>
<feature type="region of interest" description="Disordered" evidence="12">
    <location>
        <begin position="1261"/>
        <end position="1287"/>
    </location>
</feature>
<evidence type="ECO:0000259" key="14">
    <source>
        <dbReference type="PROSITE" id="PS50853"/>
    </source>
</evidence>
<evidence type="ECO:0000256" key="7">
    <source>
        <dbReference type="ARBA" id="ARBA00022989"/>
    </source>
</evidence>
<evidence type="ECO:0000313" key="16">
    <source>
        <dbReference type="Proteomes" id="UP001487740"/>
    </source>
</evidence>
<dbReference type="GO" id="GO:0007156">
    <property type="term" value="P:homophilic cell adhesion via plasma membrane adhesion molecules"/>
    <property type="evidence" value="ECO:0007669"/>
    <property type="project" value="TreeGrafter"/>
</dbReference>
<dbReference type="SMART" id="SM00409">
    <property type="entry name" value="IG"/>
    <property type="match status" value="6"/>
</dbReference>
<dbReference type="SMART" id="SM00060">
    <property type="entry name" value="FN3"/>
    <property type="match status" value="3"/>
</dbReference>
<feature type="compositionally biased region" description="Pro residues" evidence="12">
    <location>
        <begin position="1390"/>
        <end position="1400"/>
    </location>
</feature>
<dbReference type="SMART" id="SM00406">
    <property type="entry name" value="IGv"/>
    <property type="match status" value="3"/>
</dbReference>
<evidence type="ECO:0000313" key="15">
    <source>
        <dbReference type="EMBL" id="KAK8396725.1"/>
    </source>
</evidence>
<evidence type="ECO:0000256" key="9">
    <source>
        <dbReference type="ARBA" id="ARBA00023157"/>
    </source>
</evidence>
<keyword evidence="16" id="KW-1185">Reference proteome</keyword>
<dbReference type="FunFam" id="2.60.40.10:FF:000005">
    <property type="entry name" value="Neuronal cell adhesion molecule"/>
    <property type="match status" value="1"/>
</dbReference>
<keyword evidence="3" id="KW-1003">Cell membrane</keyword>
<name>A0AAW0UAK3_SCYPA</name>
<evidence type="ECO:0000256" key="11">
    <source>
        <dbReference type="ARBA" id="ARBA00023319"/>
    </source>
</evidence>
<proteinExistence type="predicted"/>
<feature type="domain" description="Fibronectin type-III" evidence="14">
    <location>
        <begin position="742"/>
        <end position="836"/>
    </location>
</feature>
<feature type="domain" description="Fibronectin type-III" evidence="14">
    <location>
        <begin position="514"/>
        <end position="616"/>
    </location>
</feature>
<evidence type="ECO:0000259" key="13">
    <source>
        <dbReference type="PROSITE" id="PS50835"/>
    </source>
</evidence>
<dbReference type="Pfam" id="PF07679">
    <property type="entry name" value="I-set"/>
    <property type="match status" value="4"/>
</dbReference>
<feature type="compositionally biased region" description="Low complexity" evidence="12">
    <location>
        <begin position="1093"/>
        <end position="1128"/>
    </location>
</feature>
<feature type="domain" description="Ig-like" evidence="13">
    <location>
        <begin position="21"/>
        <end position="112"/>
    </location>
</feature>
<keyword evidence="9" id="KW-1015">Disulfide bond</keyword>
<dbReference type="FunFam" id="2.60.40.10:FF:000008">
    <property type="entry name" value="roundabout homolog 2 isoform X2"/>
    <property type="match status" value="2"/>
</dbReference>
<dbReference type="Pfam" id="PF13927">
    <property type="entry name" value="Ig_3"/>
    <property type="match status" value="1"/>
</dbReference>
<comment type="subcellular location">
    <subcellularLocation>
        <location evidence="2">Cell membrane</location>
    </subcellularLocation>
    <subcellularLocation>
        <location evidence="1">Membrane</location>
        <topology evidence="1">Single-pass membrane protein</topology>
    </subcellularLocation>
</comment>
<dbReference type="Gene3D" id="2.60.40.10">
    <property type="entry name" value="Immunoglobulins"/>
    <property type="match status" value="8"/>
</dbReference>
<dbReference type="InterPro" id="IPR003599">
    <property type="entry name" value="Ig_sub"/>
</dbReference>
<evidence type="ECO:0000256" key="12">
    <source>
        <dbReference type="SAM" id="MobiDB-lite"/>
    </source>
</evidence>
<dbReference type="SUPFAM" id="SSF49265">
    <property type="entry name" value="Fibronectin type III"/>
    <property type="match status" value="2"/>
</dbReference>
<feature type="region of interest" description="Disordered" evidence="12">
    <location>
        <begin position="937"/>
        <end position="962"/>
    </location>
</feature>
<dbReference type="PROSITE" id="PS50853">
    <property type="entry name" value="FN3"/>
    <property type="match status" value="3"/>
</dbReference>
<feature type="domain" description="Fibronectin type-III" evidence="14">
    <location>
        <begin position="634"/>
        <end position="737"/>
    </location>
</feature>
<dbReference type="InterPro" id="IPR007110">
    <property type="entry name" value="Ig-like_dom"/>
</dbReference>
<dbReference type="GO" id="GO:0070593">
    <property type="term" value="P:dendrite self-avoidance"/>
    <property type="evidence" value="ECO:0007669"/>
    <property type="project" value="TreeGrafter"/>
</dbReference>
<organism evidence="15 16">
    <name type="scientific">Scylla paramamosain</name>
    <name type="common">Mud crab</name>
    <dbReference type="NCBI Taxonomy" id="85552"/>
    <lineage>
        <taxon>Eukaryota</taxon>
        <taxon>Metazoa</taxon>
        <taxon>Ecdysozoa</taxon>
        <taxon>Arthropoda</taxon>
        <taxon>Crustacea</taxon>
        <taxon>Multicrustacea</taxon>
        <taxon>Malacostraca</taxon>
        <taxon>Eumalacostraca</taxon>
        <taxon>Eucarida</taxon>
        <taxon>Decapoda</taxon>
        <taxon>Pleocyemata</taxon>
        <taxon>Brachyura</taxon>
        <taxon>Eubrachyura</taxon>
        <taxon>Portunoidea</taxon>
        <taxon>Portunidae</taxon>
        <taxon>Portuninae</taxon>
        <taxon>Scylla</taxon>
    </lineage>
</organism>
<feature type="compositionally biased region" description="Polar residues" evidence="12">
    <location>
        <begin position="1189"/>
        <end position="1202"/>
    </location>
</feature>
<evidence type="ECO:0000256" key="2">
    <source>
        <dbReference type="ARBA" id="ARBA00004236"/>
    </source>
</evidence>
<keyword evidence="5" id="KW-0732">Signal</keyword>
<gene>
    <name evidence="15" type="ORF">O3P69_005009</name>
</gene>
<keyword evidence="7" id="KW-1133">Transmembrane helix</keyword>
<dbReference type="InterPro" id="IPR003598">
    <property type="entry name" value="Ig_sub2"/>
</dbReference>
<dbReference type="InterPro" id="IPR013783">
    <property type="entry name" value="Ig-like_fold"/>
</dbReference>
<feature type="compositionally biased region" description="Low complexity" evidence="12">
    <location>
        <begin position="1401"/>
        <end position="1411"/>
    </location>
</feature>
<dbReference type="PANTHER" id="PTHR10075:SF100">
    <property type="entry name" value="FASCICLIN-2"/>
    <property type="match status" value="1"/>
</dbReference>
<dbReference type="FunFam" id="2.60.40.10:FF:000026">
    <property type="entry name" value="roundabout homolog 2 isoform X1"/>
    <property type="match status" value="1"/>
</dbReference>
<dbReference type="InterPro" id="IPR013106">
    <property type="entry name" value="Ig_V-set"/>
</dbReference>
<feature type="domain" description="Ig-like" evidence="13">
    <location>
        <begin position="212"/>
        <end position="299"/>
    </location>
</feature>
<dbReference type="Pfam" id="PF00041">
    <property type="entry name" value="fn3"/>
    <property type="match status" value="2"/>
</dbReference>
<evidence type="ECO:0000256" key="8">
    <source>
        <dbReference type="ARBA" id="ARBA00023136"/>
    </source>
</evidence>
<dbReference type="InterPro" id="IPR013098">
    <property type="entry name" value="Ig_I-set"/>
</dbReference>
<dbReference type="PROSITE" id="PS50835">
    <property type="entry name" value="IG_LIKE"/>
    <property type="match status" value="5"/>
</dbReference>
<comment type="caution">
    <text evidence="15">The sequence shown here is derived from an EMBL/GenBank/DDBJ whole genome shotgun (WGS) entry which is preliminary data.</text>
</comment>
<feature type="region of interest" description="Disordered" evidence="12">
    <location>
        <begin position="989"/>
        <end position="1138"/>
    </location>
</feature>
<evidence type="ECO:0000256" key="6">
    <source>
        <dbReference type="ARBA" id="ARBA00022737"/>
    </source>
</evidence>
<keyword evidence="4" id="KW-0812">Transmembrane</keyword>
<dbReference type="InterPro" id="IPR036179">
    <property type="entry name" value="Ig-like_dom_sf"/>
</dbReference>
<dbReference type="PANTHER" id="PTHR10075">
    <property type="entry name" value="BASIGIN RELATED"/>
    <property type="match status" value="1"/>
</dbReference>
<evidence type="ECO:0008006" key="17">
    <source>
        <dbReference type="Google" id="ProtNLM"/>
    </source>
</evidence>
<keyword evidence="11" id="KW-0393">Immunoglobulin domain</keyword>
<evidence type="ECO:0000256" key="5">
    <source>
        <dbReference type="ARBA" id="ARBA00022729"/>
    </source>
</evidence>
<dbReference type="GO" id="GO:0030424">
    <property type="term" value="C:axon"/>
    <property type="evidence" value="ECO:0007669"/>
    <property type="project" value="TreeGrafter"/>
</dbReference>
<dbReference type="SMART" id="SM00408">
    <property type="entry name" value="IGc2"/>
    <property type="match status" value="5"/>
</dbReference>
<feature type="compositionally biased region" description="Basic residues" evidence="12">
    <location>
        <begin position="1275"/>
        <end position="1287"/>
    </location>
</feature>
<feature type="compositionally biased region" description="Low complexity" evidence="12">
    <location>
        <begin position="1027"/>
        <end position="1041"/>
    </location>
</feature>
<sequence length="1423" mass="152495">MRVQKGRGGGEEMPEGQYRSPEITEHPADLLVPKNEPATLNCHAVGRPEPQITWYKDGQRFAMHKGRHVQLDNGGLFFLKVLHTKKDNDAGVYWCVASNNVGKATSRNATLEIAVLRDDFRMQPKATRVAEGETALMECQPPRGNPEPVVSWEKDGVLLDPATQHRYRVVDGGSLVISGVRVSDSGKYVCRARNVFGHRESSPATLTVLVSPHLVSSSGTVTGAAGATVELVCRVGGDPPPEVFWRRVDPPGELPLGRMAMEENSQVLRIHHVAPEDQGVYSCQAENPVGSVAANITLNVHSRPFITVTPRDARVGINGTASFECVTSGSPPPTTYWTHEGSGNVVGTGQTWGGGRWSVDANNTLTIRGVKRDDQGYYVCSAVGVAGSALVRAHLEVQDLSDLPPPIIALGASNQTLPLDTEGEMPCEARGTPEPSVVWERAGKTIHPDERTTITPLGTLRIKNLKMSDTDVYTCLAKSEAGETTWTASLVVAKPTNPNVAFFKIPDEGTLPEAPGQVTVLGVNTTAVSLGWRRGRPGLSSLLGYTVQMWSPDIRGPWTISSTQQTATTSHTPTPVSLTVTDLRPETRYMFVVRARNSHGVSRPSPVTHTVQTLAQGAGGAPPLHDIRARLSQPVVRLVSVEPASAASLRLTWQLLVDADLLEGVYVRYRPLETQHGSPAGGLSVETVPLHGEGPPPTSHVVGNLRPATWYELFVVPFYRSVEGQPTAAVRATTLEAAPAVPPLGLHYSYVNASTVRITWDPIPSHFSNGRITGYNLQVANSQNRSQVLLNTTVNSTWTLVPGLASGATYLVTLRGVTARGPGPTSPPLNLTLPPGAVSSNPTDVKESSPFDNNTYLIVGISVAAGVLFAALAATVFCIYKRRQGSKCPQYYSKGGETSGPWSEYPGCWGETGVGVGVTGTMYTDVGSHGMPITQLYHRPTGPASSKSGYEGRQPEDVYEDPDGLRLVSFGTHLDPRCMSPEPYATTPLIRDIFRGPGGTRLPPNIPVSPGQSLPTKPPSEDSCVKTTSSEQSGGQGSTRSHNFNTQPEKGSLTGPVLQFPPPPPPPVQGGDQSSDNTLASTGSRGHSPSTRLLLQQLPYGGSSSGGSHRSHGSPLLGPRPPRGNLRAPPSPLAGSGIGDYEVRMMNQRGHGSAEGEDARYRAERCSEDGPMGNNIPEETSDVEWYSQPLLNGRTSPQSSTLGDAESEDESRCSSGESCCSADHPLTHAQDLNWADALRAAGEGRWGRGGSFCSTDESTYAANQSLHARPPRPPCPKKHKPRPQYNHHAHLDSHASVTSPLVVMVLRVAFLVRVAACRPLAAAARGAMTVRRHRNTCPTLFVFHVSPILNKLERHARAEGVVRRRMPRAAPPPPRASLSLEFYIKYTAAPTPPRPPPSPAAPYSRALPSSPRTFCASTPARIP</sequence>
<feature type="compositionally biased region" description="Polar residues" evidence="12">
    <location>
        <begin position="1071"/>
        <end position="1091"/>
    </location>
</feature>
<dbReference type="GO" id="GO:0007411">
    <property type="term" value="P:axon guidance"/>
    <property type="evidence" value="ECO:0007669"/>
    <property type="project" value="TreeGrafter"/>
</dbReference>
<feature type="domain" description="Ig-like" evidence="13">
    <location>
        <begin position="304"/>
        <end position="398"/>
    </location>
</feature>
<dbReference type="Proteomes" id="UP001487740">
    <property type="component" value="Unassembled WGS sequence"/>
</dbReference>
<feature type="compositionally biased region" description="Pro residues" evidence="12">
    <location>
        <begin position="1059"/>
        <end position="1068"/>
    </location>
</feature>
<keyword evidence="10" id="KW-0325">Glycoprotein</keyword>
<feature type="domain" description="Ig-like" evidence="13">
    <location>
        <begin position="118"/>
        <end position="207"/>
    </location>
</feature>
<reference evidence="15 16" key="1">
    <citation type="submission" date="2023-03" db="EMBL/GenBank/DDBJ databases">
        <title>High-quality genome of Scylla paramamosain provides insights in environmental adaptation.</title>
        <authorList>
            <person name="Zhang L."/>
        </authorList>
    </citation>
    <scope>NUCLEOTIDE SEQUENCE [LARGE SCALE GENOMIC DNA]</scope>
    <source>
        <strain evidence="15">LZ_2023a</strain>
        <tissue evidence="15">Muscle</tissue>
    </source>
</reference>
<feature type="region of interest" description="Disordered" evidence="12">
    <location>
        <begin position="1389"/>
        <end position="1423"/>
    </location>
</feature>
<dbReference type="InterPro" id="IPR036116">
    <property type="entry name" value="FN3_sf"/>
</dbReference>
<dbReference type="EMBL" id="JARAKH010000015">
    <property type="protein sequence ID" value="KAK8396725.1"/>
    <property type="molecule type" value="Genomic_DNA"/>
</dbReference>
<protein>
    <recommendedName>
        <fullName evidence="17">Roundabout</fullName>
    </recommendedName>
</protein>
<accession>A0AAW0UAK3</accession>
<evidence type="ECO:0000256" key="10">
    <source>
        <dbReference type="ARBA" id="ARBA00023180"/>
    </source>
</evidence>
<evidence type="ECO:0000256" key="4">
    <source>
        <dbReference type="ARBA" id="ARBA00022692"/>
    </source>
</evidence>
<dbReference type="FunFam" id="2.60.40.10:FF:000930">
    <property type="entry name" value="immunoglobulin superfamily DCC subclass member 3"/>
    <property type="match status" value="1"/>
</dbReference>
<keyword evidence="8" id="KW-0472">Membrane</keyword>
<dbReference type="InterPro" id="IPR003961">
    <property type="entry name" value="FN3_dom"/>
</dbReference>
<dbReference type="GO" id="GO:0098632">
    <property type="term" value="F:cell-cell adhesion mediator activity"/>
    <property type="evidence" value="ECO:0007669"/>
    <property type="project" value="TreeGrafter"/>
</dbReference>
<feature type="region of interest" description="Disordered" evidence="12">
    <location>
        <begin position="1189"/>
        <end position="1219"/>
    </location>
</feature>
<dbReference type="CDD" id="cd00063">
    <property type="entry name" value="FN3"/>
    <property type="match status" value="3"/>
</dbReference>
<dbReference type="GO" id="GO:0005886">
    <property type="term" value="C:plasma membrane"/>
    <property type="evidence" value="ECO:0007669"/>
    <property type="project" value="UniProtKB-SubCell"/>
</dbReference>
<evidence type="ECO:0000256" key="3">
    <source>
        <dbReference type="ARBA" id="ARBA00022475"/>
    </source>
</evidence>
<keyword evidence="6" id="KW-0677">Repeat</keyword>